<reference evidence="1 2" key="1">
    <citation type="submission" date="2017-03" db="EMBL/GenBank/DDBJ databases">
        <title>Complete genome sequence of Candidatus 'Thiodictyon syntrophicum' sp. nov. strain Cad16T, a photolithoautotroph purple sulfur bacterium isolated from an alpine meromictic lake.</title>
        <authorList>
            <person name="Luedin S.M."/>
            <person name="Pothier J.F."/>
            <person name="Danza F."/>
            <person name="Storelli N."/>
            <person name="Wittwer M."/>
            <person name="Tonolla M."/>
        </authorList>
    </citation>
    <scope>NUCLEOTIDE SEQUENCE [LARGE SCALE GENOMIC DNA]</scope>
    <source>
        <strain evidence="1 2">Cad16T</strain>
    </source>
</reference>
<accession>A0A2K8U433</accession>
<name>A0A2K8U433_9GAMM</name>
<proteinExistence type="predicted"/>
<dbReference type="KEGG" id="tsy:THSYN_03740"/>
<evidence type="ECO:0000313" key="1">
    <source>
        <dbReference type="EMBL" id="AUB80159.1"/>
    </source>
</evidence>
<dbReference type="RefSeq" id="WP_100917965.1">
    <property type="nucleotide sequence ID" value="NZ_CP020370.1"/>
</dbReference>
<organism evidence="1 2">
    <name type="scientific">Candidatus Thiodictyon syntrophicum</name>
    <dbReference type="NCBI Taxonomy" id="1166950"/>
    <lineage>
        <taxon>Bacteria</taxon>
        <taxon>Pseudomonadati</taxon>
        <taxon>Pseudomonadota</taxon>
        <taxon>Gammaproteobacteria</taxon>
        <taxon>Chromatiales</taxon>
        <taxon>Chromatiaceae</taxon>
        <taxon>Thiodictyon</taxon>
    </lineage>
</organism>
<dbReference type="Proteomes" id="UP000232638">
    <property type="component" value="Chromosome"/>
</dbReference>
<dbReference type="AlphaFoldDB" id="A0A2K8U433"/>
<sequence length="332" mass="37495">MAFVVDGSEWCFDGWSEAEIDSALGAFLERVTTAQSWGERVWIGDDIYTRPVLGGLSVWELLSPGAAVKLDNEILEKLAAALGRATRYLDEESWPVGMEYPEIVVGEGPASENADVYWAHHRVRAGRAVACLALRRSGVYLTGSAAGAVKLHWVIDERGHRAFFRSAIDVERDTAATLERLAPHAYPDTFFLPGVWRGLSDFEGGYTRVREELRRYLDGFDDHGWWVFMAPPPLETELDRRPPMEGRPDQRLIERRFTLCGLEMAPENANVAQHKTCRQARERTLKGRTLYCQWHGKIEPHINRIHIHPPIPESGNRIVVAIFHAHLPLPGD</sequence>
<evidence type="ECO:0000313" key="2">
    <source>
        <dbReference type="Proteomes" id="UP000232638"/>
    </source>
</evidence>
<dbReference type="EMBL" id="CP020370">
    <property type="protein sequence ID" value="AUB80159.1"/>
    <property type="molecule type" value="Genomic_DNA"/>
</dbReference>
<gene>
    <name evidence="1" type="ORF">THSYN_03740</name>
</gene>
<protein>
    <submittedName>
        <fullName evidence="1">Uncharacterized protein</fullName>
    </submittedName>
</protein>
<keyword evidence="2" id="KW-1185">Reference proteome</keyword>
<dbReference type="OrthoDB" id="8482020at2"/>